<accession>A0AAE4VJ76</accession>
<evidence type="ECO:0000313" key="2">
    <source>
        <dbReference type="Proteomes" id="UP001186041"/>
    </source>
</evidence>
<dbReference type="AlphaFoldDB" id="A0AAE4VJ76"/>
<evidence type="ECO:0000313" key="1">
    <source>
        <dbReference type="EMBL" id="MDV7294305.1"/>
    </source>
</evidence>
<protein>
    <submittedName>
        <fullName evidence="1">Uncharacterized protein</fullName>
    </submittedName>
</protein>
<proteinExistence type="predicted"/>
<reference evidence="1" key="1">
    <citation type="submission" date="2023-10" db="EMBL/GenBank/DDBJ databases">
        <title>Mycolicibacterium fortuitum clinical isolates causing pulmonary infections in humans.</title>
        <authorList>
            <person name="Mejia-Ponce P.M."/>
            <person name="Zenteno-Cuevas R."/>
            <person name="Licona-Cassani C."/>
        </authorList>
    </citation>
    <scope>NUCLEOTIDE SEQUENCE</scope>
    <source>
        <strain evidence="1">M8</strain>
    </source>
</reference>
<name>A0AAE4VJ76_MYCFO</name>
<dbReference type="EMBL" id="JAWLVV010000038">
    <property type="protein sequence ID" value="MDV7294305.1"/>
    <property type="molecule type" value="Genomic_DNA"/>
</dbReference>
<organism evidence="1 2">
    <name type="scientific">Mycolicibacterium fortuitum</name>
    <name type="common">Mycobacterium fortuitum</name>
    <dbReference type="NCBI Taxonomy" id="1766"/>
    <lineage>
        <taxon>Bacteria</taxon>
        <taxon>Bacillati</taxon>
        <taxon>Actinomycetota</taxon>
        <taxon>Actinomycetes</taxon>
        <taxon>Mycobacteriales</taxon>
        <taxon>Mycobacteriaceae</taxon>
        <taxon>Mycolicibacterium</taxon>
    </lineage>
</organism>
<gene>
    <name evidence="1" type="ORF">R4485_29530</name>
</gene>
<comment type="caution">
    <text evidence="1">The sequence shown here is derived from an EMBL/GenBank/DDBJ whole genome shotgun (WGS) entry which is preliminary data.</text>
</comment>
<sequence length="56" mass="6003">MTPAERLDAAEQFFNQVVDNLPPESAATGHALIEIGRLLQELNNRQAAQAAQQAGS</sequence>
<dbReference type="RefSeq" id="WP_317722538.1">
    <property type="nucleotide sequence ID" value="NZ_JAWLVK010000037.1"/>
</dbReference>
<dbReference type="Proteomes" id="UP001186041">
    <property type="component" value="Unassembled WGS sequence"/>
</dbReference>